<evidence type="ECO:0000313" key="3">
    <source>
        <dbReference type="Proteomes" id="UP000000849"/>
    </source>
</evidence>
<gene>
    <name evidence="2" type="ordered locus">Cfla_0451</name>
</gene>
<dbReference type="EMBL" id="CP001964">
    <property type="protein sequence ID" value="ADG73366.1"/>
    <property type="molecule type" value="Genomic_DNA"/>
</dbReference>
<dbReference type="AlphaFoldDB" id="D5UHU2"/>
<reference evidence="2 3" key="1">
    <citation type="journal article" date="2010" name="Stand. Genomic Sci.">
        <title>Complete genome sequence of Cellulomonas flavigena type strain (134).</title>
        <authorList>
            <person name="Abt B."/>
            <person name="Foster B."/>
            <person name="Lapidus A."/>
            <person name="Clum A."/>
            <person name="Sun H."/>
            <person name="Pukall R."/>
            <person name="Lucas S."/>
            <person name="Glavina Del Rio T."/>
            <person name="Nolan M."/>
            <person name="Tice H."/>
            <person name="Cheng J.F."/>
            <person name="Pitluck S."/>
            <person name="Liolios K."/>
            <person name="Ivanova N."/>
            <person name="Mavromatis K."/>
            <person name="Ovchinnikova G."/>
            <person name="Pati A."/>
            <person name="Goodwin L."/>
            <person name="Chen A."/>
            <person name="Palaniappan K."/>
            <person name="Land M."/>
            <person name="Hauser L."/>
            <person name="Chang Y.J."/>
            <person name="Jeffries C.D."/>
            <person name="Rohde M."/>
            <person name="Goker M."/>
            <person name="Woyke T."/>
            <person name="Bristow J."/>
            <person name="Eisen J.A."/>
            <person name="Markowitz V."/>
            <person name="Hugenholtz P."/>
            <person name="Kyrpides N.C."/>
            <person name="Klenk H.P."/>
        </authorList>
    </citation>
    <scope>NUCLEOTIDE SEQUENCE [LARGE SCALE GENOMIC DNA]</scope>
    <source>
        <strain evidence="3">ATCC 482 / DSM 20109 / BCRC 11376 / JCM 18109 / NBRC 3775 / NCIMB 8073 / NRS 134</strain>
    </source>
</reference>
<keyword evidence="1" id="KW-1133">Transmembrane helix</keyword>
<dbReference type="STRING" id="446466.Cfla_0451"/>
<feature type="transmembrane region" description="Helical" evidence="1">
    <location>
        <begin position="152"/>
        <end position="176"/>
    </location>
</feature>
<keyword evidence="1" id="KW-0472">Membrane</keyword>
<protein>
    <submittedName>
        <fullName evidence="2">Uncharacterized protein</fullName>
    </submittedName>
</protein>
<keyword evidence="3" id="KW-1185">Reference proteome</keyword>
<feature type="transmembrane region" description="Helical" evidence="1">
    <location>
        <begin position="252"/>
        <end position="269"/>
    </location>
</feature>
<proteinExistence type="predicted"/>
<organism evidence="2 3">
    <name type="scientific">Cellulomonas flavigena (strain ATCC 482 / DSM 20109 / BCRC 11376 / JCM 18109 / NBRC 3775 / NCIMB 8073 / NRS 134)</name>
    <dbReference type="NCBI Taxonomy" id="446466"/>
    <lineage>
        <taxon>Bacteria</taxon>
        <taxon>Bacillati</taxon>
        <taxon>Actinomycetota</taxon>
        <taxon>Actinomycetes</taxon>
        <taxon>Micrococcales</taxon>
        <taxon>Cellulomonadaceae</taxon>
        <taxon>Cellulomonas</taxon>
    </lineage>
</organism>
<feature type="transmembrane region" description="Helical" evidence="1">
    <location>
        <begin position="182"/>
        <end position="203"/>
    </location>
</feature>
<accession>D5UHU2</accession>
<sequence length="288" mass="31655">MTSYEQQITDRVALLRGQLDDPAVGQAPEDAVRAARTTAAVIDREVSRLVTRARGQLPLWPWNTLPDRAWPRLHDWEESNEKVLPLPVVEDDVERHLEREPDRRVQAALRKKLDKASRLPEPERRQPLLNVLDRLHERSEHRHVAARSWARGALVMSGAVIITASALLALAVPLLPGDDARWVTATVLALGMVGALVSGYRTLYLRRDPVPESYWFDPAPTLMVLRTAMGLLAGYTAALLVAVGVVNLAGSATVGVLPLAAAALVGGFAQERLARHLDRQGAKFFPAP</sequence>
<evidence type="ECO:0000313" key="2">
    <source>
        <dbReference type="EMBL" id="ADG73366.1"/>
    </source>
</evidence>
<dbReference type="OrthoDB" id="3400507at2"/>
<dbReference type="KEGG" id="cfl:Cfla_0451"/>
<dbReference type="Proteomes" id="UP000000849">
    <property type="component" value="Chromosome"/>
</dbReference>
<name>D5UHU2_CELFN</name>
<feature type="transmembrane region" description="Helical" evidence="1">
    <location>
        <begin position="224"/>
        <end position="246"/>
    </location>
</feature>
<dbReference type="RefSeq" id="WP_013115700.1">
    <property type="nucleotide sequence ID" value="NC_014151.1"/>
</dbReference>
<keyword evidence="1" id="KW-0812">Transmembrane</keyword>
<dbReference type="HOGENOM" id="CLU_965396_0_0_11"/>
<evidence type="ECO:0000256" key="1">
    <source>
        <dbReference type="SAM" id="Phobius"/>
    </source>
</evidence>